<keyword evidence="1" id="KW-0812">Transmembrane</keyword>
<reference evidence="2 3" key="1">
    <citation type="submission" date="2024-04" db="EMBL/GenBank/DDBJ databases">
        <title>A novel species isolated from cricket.</title>
        <authorList>
            <person name="Wang H.-C."/>
        </authorList>
    </citation>
    <scope>NUCLEOTIDE SEQUENCE [LARGE SCALE GENOMIC DNA]</scope>
    <source>
        <strain evidence="2 3">WL0021</strain>
    </source>
</reference>
<organism evidence="2 3">
    <name type="scientific">Hohaiivirga grylli</name>
    <dbReference type="NCBI Taxonomy" id="3133970"/>
    <lineage>
        <taxon>Bacteria</taxon>
        <taxon>Pseudomonadati</taxon>
        <taxon>Pseudomonadota</taxon>
        <taxon>Alphaproteobacteria</taxon>
        <taxon>Hyphomicrobiales</taxon>
        <taxon>Methylobacteriaceae</taxon>
        <taxon>Hohaiivirga</taxon>
    </lineage>
</organism>
<keyword evidence="1" id="KW-0472">Membrane</keyword>
<evidence type="ECO:0000313" key="3">
    <source>
        <dbReference type="Proteomes" id="UP001418637"/>
    </source>
</evidence>
<dbReference type="RefSeq" id="WP_346335657.1">
    <property type="nucleotide sequence ID" value="NZ_JBBYXI010000001.1"/>
</dbReference>
<keyword evidence="3" id="KW-1185">Reference proteome</keyword>
<name>A0ABV0BHQ5_9HYPH</name>
<proteinExistence type="predicted"/>
<comment type="caution">
    <text evidence="2">The sequence shown here is derived from an EMBL/GenBank/DDBJ whole genome shotgun (WGS) entry which is preliminary data.</text>
</comment>
<keyword evidence="1" id="KW-1133">Transmembrane helix</keyword>
<protein>
    <submittedName>
        <fullName evidence="2">Uncharacterized protein</fullName>
    </submittedName>
</protein>
<dbReference type="Proteomes" id="UP001418637">
    <property type="component" value="Unassembled WGS sequence"/>
</dbReference>
<gene>
    <name evidence="2" type="ORF">WJT86_01135</name>
</gene>
<dbReference type="EMBL" id="JBBYXI010000001">
    <property type="protein sequence ID" value="MEN3929661.1"/>
    <property type="molecule type" value="Genomic_DNA"/>
</dbReference>
<feature type="transmembrane region" description="Helical" evidence="1">
    <location>
        <begin position="89"/>
        <end position="117"/>
    </location>
</feature>
<evidence type="ECO:0000256" key="1">
    <source>
        <dbReference type="SAM" id="Phobius"/>
    </source>
</evidence>
<accession>A0ABV0BHQ5</accession>
<feature type="transmembrane region" description="Helical" evidence="1">
    <location>
        <begin position="12"/>
        <end position="28"/>
    </location>
</feature>
<sequence length="123" mass="13044">MNTVSSTKRFKIMLAVGILLLGFGALTYDYTPSADSSLEAACRAKLSQQGGGLASMAERCKEQAFATAFTAQDARSAASRIGSTNQFEVIIHMVSMFALGLGAVWAIFGALGCFGLIKPRQKK</sequence>
<evidence type="ECO:0000313" key="2">
    <source>
        <dbReference type="EMBL" id="MEN3929661.1"/>
    </source>
</evidence>